<protein>
    <submittedName>
        <fullName evidence="3">XPG_I_2 domain-containing protein</fullName>
    </submittedName>
</protein>
<dbReference type="WBParaSite" id="TASK_0000512501-mRNA-1">
    <property type="protein sequence ID" value="TASK_0000512501-mRNA-1"/>
    <property type="gene ID" value="TASK_0000512501"/>
</dbReference>
<sequence length="784" mass="87665">MLPGLTSFVHRGAPRFETFEQVGAYGVDFLRAKVLLERVLKDILRCGVLPIFVFIGIIDSGFLVLESAANRHLKERRRYKEADLDVAATRCRSFRTFFPCARQFVTNCLRDMELPCVQLGCGCLSAYLGMAYYLDCPIASMSTHFYLLSHPSILPEELQMRVINEVKFVDLNTDFYRVDEEGGKAILKLKVFHPEASVLRRVPVTSRPLIALMLNSDLLRKLPTGIKVKPVELESYNSAKIRAVIDWVSNTDSVEILQAIVDLIKVSKCFDSISGKIVLFLEEFCPDFVEASQVLKVLGLDQGIPTLKEPIKSVEEVKMPKPQRSYSPLSLVRTLDIMLKGATLVDQNADFLYGWPVALIQLYRSNMLDELCIEPLYNDLGVLYACNNDYLIELPCVYGPGRILRYAHYCLIMGLEEANNLTFKLVGLRPHAKEVCYEGLFRYKTYMMEVKPMRLPRNCSVDDFIYDFIGLKCTLDVPDWSLALVISCALWHQQKEGHGNCDIADCPCILSVLVLAVATHYNMECSVLAVADHYDTLKSLALIKVEDSGASATPAVEKELIHNVSELMVVYGHYVSLCRLVTALQENSGTPDLSSAAYNRFPPSYEVFPSLALIVYMAAHLRCVKTPSAVATRLWMANAFLRTTNSEKDLERLSNAVTVFTTLLKFVSTLKLSFTAPNVDVTDPPSYFSPKEETPPPMGCVPSQDTEVPLKPSRSSDAALLLNKNQRTATAAAVEEAQEPGVTAPWTRDINSIAWIGNNQKSTHVIGVEIKSFLSTESLRQSFC</sequence>
<evidence type="ECO:0000313" key="3">
    <source>
        <dbReference type="WBParaSite" id="TASK_0000512501-mRNA-1"/>
    </source>
</evidence>
<reference evidence="1 2" key="2">
    <citation type="submission" date="2018-11" db="EMBL/GenBank/DDBJ databases">
        <authorList>
            <consortium name="Pathogen Informatics"/>
        </authorList>
    </citation>
    <scope>NUCLEOTIDE SEQUENCE [LARGE SCALE GENOMIC DNA]</scope>
</reference>
<evidence type="ECO:0000313" key="2">
    <source>
        <dbReference type="Proteomes" id="UP000282613"/>
    </source>
</evidence>
<organism evidence="3">
    <name type="scientific">Taenia asiatica</name>
    <name type="common">Asian tapeworm</name>
    <dbReference type="NCBI Taxonomy" id="60517"/>
    <lineage>
        <taxon>Eukaryota</taxon>
        <taxon>Metazoa</taxon>
        <taxon>Spiralia</taxon>
        <taxon>Lophotrochozoa</taxon>
        <taxon>Platyhelminthes</taxon>
        <taxon>Cestoda</taxon>
        <taxon>Eucestoda</taxon>
        <taxon>Cyclophyllidea</taxon>
        <taxon>Taeniidae</taxon>
        <taxon>Taenia</taxon>
    </lineage>
</organism>
<dbReference type="AlphaFoldDB" id="A0A158R8B8"/>
<evidence type="ECO:0000313" key="1">
    <source>
        <dbReference type="EMBL" id="VDK34545.1"/>
    </source>
</evidence>
<gene>
    <name evidence="1" type="ORF">TASK_LOCUS5126</name>
</gene>
<dbReference type="Proteomes" id="UP000282613">
    <property type="component" value="Unassembled WGS sequence"/>
</dbReference>
<proteinExistence type="predicted"/>
<accession>A0A158R8B8</accession>
<name>A0A158R8B8_TAEAS</name>
<dbReference type="EMBL" id="UYRS01018394">
    <property type="protein sequence ID" value="VDK34545.1"/>
    <property type="molecule type" value="Genomic_DNA"/>
</dbReference>
<reference evidence="3" key="1">
    <citation type="submission" date="2016-04" db="UniProtKB">
        <authorList>
            <consortium name="WormBaseParasite"/>
        </authorList>
    </citation>
    <scope>IDENTIFICATION</scope>
</reference>
<dbReference type="OrthoDB" id="25987at2759"/>
<keyword evidence="2" id="KW-1185">Reference proteome</keyword>